<evidence type="ECO:0000313" key="2">
    <source>
        <dbReference type="Proteomes" id="UP000194946"/>
    </source>
</evidence>
<protein>
    <submittedName>
        <fullName evidence="1">Uncharacterized protein</fullName>
    </submittedName>
</protein>
<proteinExistence type="predicted"/>
<dbReference type="RefSeq" id="WP_086632208.1">
    <property type="nucleotide sequence ID" value="NZ_JOPB01000006.1"/>
</dbReference>
<evidence type="ECO:0000313" key="1">
    <source>
        <dbReference type="EMBL" id="OUI78460.1"/>
    </source>
</evidence>
<organism evidence="1 2">
    <name type="scientific">Commensalibacter intestini</name>
    <dbReference type="NCBI Taxonomy" id="479936"/>
    <lineage>
        <taxon>Bacteria</taxon>
        <taxon>Pseudomonadati</taxon>
        <taxon>Pseudomonadota</taxon>
        <taxon>Alphaproteobacteria</taxon>
        <taxon>Acetobacterales</taxon>
        <taxon>Acetobacteraceae</taxon>
    </lineage>
</organism>
<name>A0A251ZUX5_9PROT</name>
<sequence>MKRPWLDILLDKIKELGEDPQTLMIDGDLKEVSREFYQYSGGEYDNGVDFEEIKVFTKNYIYWFDLIDTDSYQLIIAIPRNPTADAWTYQEIMQSANERDTE</sequence>
<dbReference type="Proteomes" id="UP000194946">
    <property type="component" value="Unassembled WGS sequence"/>
</dbReference>
<dbReference type="EMBL" id="JOPB01000006">
    <property type="protein sequence ID" value="OUI78460.1"/>
    <property type="molecule type" value="Genomic_DNA"/>
</dbReference>
<comment type="caution">
    <text evidence="1">The sequence shown here is derived from an EMBL/GenBank/DDBJ whole genome shotgun (WGS) entry which is preliminary data.</text>
</comment>
<gene>
    <name evidence="1" type="ORF">HK18_08015</name>
</gene>
<dbReference type="AlphaFoldDB" id="A0A251ZUX5"/>
<keyword evidence="2" id="KW-1185">Reference proteome</keyword>
<accession>A0A251ZUX5</accession>
<reference evidence="2" key="1">
    <citation type="submission" date="2014-06" db="EMBL/GenBank/DDBJ databases">
        <authorList>
            <person name="Winans N.J."/>
            <person name="Newell P.D."/>
            <person name="Douglas A.E."/>
        </authorList>
    </citation>
    <scope>NUCLEOTIDE SEQUENCE [LARGE SCALE GENOMIC DNA]</scope>
    <source>
        <strain evidence="2">DmL_052</strain>
    </source>
</reference>